<keyword evidence="4" id="KW-0804">Transcription</keyword>
<feature type="region of interest" description="Disordered" evidence="6">
    <location>
        <begin position="1"/>
        <end position="22"/>
    </location>
</feature>
<evidence type="ECO:0000256" key="4">
    <source>
        <dbReference type="ARBA" id="ARBA00023163"/>
    </source>
</evidence>
<dbReference type="AlphaFoldDB" id="A0A3E2HQZ8"/>
<sequence>MINPTTNACHLQARSAGSSTPAGLALNPSCAAMARIHAAARPSMPQLLETQQQISHLAMDALPEAQETVTSQPLRPAAYDEENNSSLNFPTVPLAGNAISEPDFITARSVYESVPSLENSPDAMSVSASSTVLKQAGERLNSSVLGHTAVDQLSDFYPFCTTAQEMAFWDDLQYLTPLYQGPFADFGFLASPEHAQLLQIETSLSEPDLDHSVSDAPIPSFLEARSSPEPQEGQRLRFGDYLQKIFAHRHHLRNPAGNVQTNATGRDSRISSTRVEKAHYPPLMGAFSPVLTSEGGNHIWEPENLAHVRPLPQQTYDQIAAKFKKFNKTHDQYTQFATGNFPSLAACNAFMQLFFEEFNPLFPFLHQPSFDPAIEHWLLVLAVIAMGCRFSQISAAVECVDLLQEFVRRAFYATRESMRRLAYALWLVDSQYMLFFDLPPILPTDLLRVRLPSPESLWHAPTAASWAAYSKQNSIYLPLSIRQELKHLYRTKTRRHGLGDFAILLVVLGVFRSALELRNSIQEGFYFQSDVIHETPRHGSETESEPDIITGNRKAMEYLQILCPENEEVLRLSSLKSAVLHHYHTIGIVLGIPLGELFCYGGYRVTSLDISHCRNRLRVWVQQRGREARQVTLHASRVFADIRHSNMHGYYEGRAMLVACMSLWIYGEIAGLHPSLSSQGVDNGSGHITTSTVRLDQHLSREVEQSWVEDGARMRPYLAGVGSILGSDGVCRFIQEGSRVLYASNRWPLCGVMGNALQIFHRHQSGLDL</sequence>
<dbReference type="Proteomes" id="UP000258309">
    <property type="component" value="Unassembled WGS sequence"/>
</dbReference>
<keyword evidence="9" id="KW-1185">Reference proteome</keyword>
<feature type="domain" description="Xylanolytic transcriptional activator regulatory" evidence="7">
    <location>
        <begin position="351"/>
        <end position="404"/>
    </location>
</feature>
<keyword evidence="2" id="KW-0862">Zinc</keyword>
<accession>A0A3E2HQZ8</accession>
<dbReference type="InterPro" id="IPR007219">
    <property type="entry name" value="XnlR_reg_dom"/>
</dbReference>
<dbReference type="EMBL" id="NCSJ02000005">
    <property type="protein sequence ID" value="RFU35776.1"/>
    <property type="molecule type" value="Genomic_DNA"/>
</dbReference>
<keyword evidence="3" id="KW-0805">Transcription regulation</keyword>
<keyword evidence="5" id="KW-0539">Nucleus</keyword>
<dbReference type="CDD" id="cd12148">
    <property type="entry name" value="fungal_TF_MHR"/>
    <property type="match status" value="1"/>
</dbReference>
<evidence type="ECO:0000256" key="3">
    <source>
        <dbReference type="ARBA" id="ARBA00023015"/>
    </source>
</evidence>
<protein>
    <recommendedName>
        <fullName evidence="7">Xylanolytic transcriptional activator regulatory domain-containing protein</fullName>
    </recommendedName>
</protein>
<dbReference type="GO" id="GO:0008270">
    <property type="term" value="F:zinc ion binding"/>
    <property type="evidence" value="ECO:0007669"/>
    <property type="project" value="InterPro"/>
</dbReference>
<evidence type="ECO:0000259" key="7">
    <source>
        <dbReference type="Pfam" id="PF04082"/>
    </source>
</evidence>
<evidence type="ECO:0000313" key="9">
    <source>
        <dbReference type="Proteomes" id="UP000258309"/>
    </source>
</evidence>
<name>A0A3E2HQZ8_SCYLI</name>
<evidence type="ECO:0000256" key="5">
    <source>
        <dbReference type="ARBA" id="ARBA00023242"/>
    </source>
</evidence>
<dbReference type="GO" id="GO:0006351">
    <property type="term" value="P:DNA-templated transcription"/>
    <property type="evidence" value="ECO:0007669"/>
    <property type="project" value="InterPro"/>
</dbReference>
<gene>
    <name evidence="8" type="ORF">B7463_g563</name>
</gene>
<evidence type="ECO:0000256" key="6">
    <source>
        <dbReference type="SAM" id="MobiDB-lite"/>
    </source>
</evidence>
<reference evidence="8 9" key="1">
    <citation type="submission" date="2018-05" db="EMBL/GenBank/DDBJ databases">
        <title>Draft genome sequence of Scytalidium lignicola DSM 105466, a ubiquitous saprotrophic fungus.</title>
        <authorList>
            <person name="Buettner E."/>
            <person name="Gebauer A.M."/>
            <person name="Hofrichter M."/>
            <person name="Liers C."/>
            <person name="Kellner H."/>
        </authorList>
    </citation>
    <scope>NUCLEOTIDE SEQUENCE [LARGE SCALE GENOMIC DNA]</scope>
    <source>
        <strain evidence="8 9">DSM 105466</strain>
    </source>
</reference>
<keyword evidence="1" id="KW-0479">Metal-binding</keyword>
<dbReference type="PANTHER" id="PTHR47660">
    <property type="entry name" value="TRANSCRIPTION FACTOR WITH C2H2 AND ZN(2)-CYS(6) DNA BINDING DOMAIN (EUROFUNG)-RELATED-RELATED"/>
    <property type="match status" value="1"/>
</dbReference>
<organism evidence="8 9">
    <name type="scientific">Scytalidium lignicola</name>
    <name type="common">Hyphomycete</name>
    <dbReference type="NCBI Taxonomy" id="5539"/>
    <lineage>
        <taxon>Eukaryota</taxon>
        <taxon>Fungi</taxon>
        <taxon>Dikarya</taxon>
        <taxon>Ascomycota</taxon>
        <taxon>Pezizomycotina</taxon>
        <taxon>Leotiomycetes</taxon>
        <taxon>Leotiomycetes incertae sedis</taxon>
        <taxon>Scytalidium</taxon>
    </lineage>
</organism>
<dbReference type="PANTHER" id="PTHR47660:SF2">
    <property type="entry name" value="TRANSCRIPTION FACTOR WITH C2H2 AND ZN(2)-CYS(6) DNA BINDING DOMAIN (EUROFUNG)"/>
    <property type="match status" value="1"/>
</dbReference>
<proteinExistence type="predicted"/>
<feature type="compositionally biased region" description="Polar residues" evidence="6">
    <location>
        <begin position="1"/>
        <end position="21"/>
    </location>
</feature>
<feature type="domain" description="Xylanolytic transcriptional activator regulatory" evidence="7">
    <location>
        <begin position="413"/>
        <end position="473"/>
    </location>
</feature>
<feature type="non-terminal residue" evidence="8">
    <location>
        <position position="769"/>
    </location>
</feature>
<evidence type="ECO:0000256" key="2">
    <source>
        <dbReference type="ARBA" id="ARBA00022833"/>
    </source>
</evidence>
<dbReference type="OMA" id="LWIYGEI"/>
<evidence type="ECO:0000313" key="8">
    <source>
        <dbReference type="EMBL" id="RFU35776.1"/>
    </source>
</evidence>
<dbReference type="Pfam" id="PF04082">
    <property type="entry name" value="Fungal_trans"/>
    <property type="match status" value="2"/>
</dbReference>
<feature type="non-terminal residue" evidence="8">
    <location>
        <position position="1"/>
    </location>
</feature>
<dbReference type="STRING" id="5539.A0A3E2HQZ8"/>
<comment type="caution">
    <text evidence="8">The sequence shown here is derived from an EMBL/GenBank/DDBJ whole genome shotgun (WGS) entry which is preliminary data.</text>
</comment>
<dbReference type="OrthoDB" id="3557599at2759"/>
<dbReference type="GO" id="GO:0003677">
    <property type="term" value="F:DNA binding"/>
    <property type="evidence" value="ECO:0007669"/>
    <property type="project" value="InterPro"/>
</dbReference>
<evidence type="ECO:0000256" key="1">
    <source>
        <dbReference type="ARBA" id="ARBA00022723"/>
    </source>
</evidence>